<dbReference type="AlphaFoldDB" id="A0A8B8PCZ2"/>
<dbReference type="OrthoDB" id="339151at2759"/>
<dbReference type="GeneID" id="115742511"/>
<keyword evidence="1 2" id="KW-0694">RNA-binding</keyword>
<dbReference type="Pfam" id="PF02136">
    <property type="entry name" value="NTF2"/>
    <property type="match status" value="1"/>
</dbReference>
<evidence type="ECO:0000256" key="2">
    <source>
        <dbReference type="PROSITE-ProRule" id="PRU00176"/>
    </source>
</evidence>
<dbReference type="CDD" id="cd00780">
    <property type="entry name" value="NTF2"/>
    <property type="match status" value="1"/>
</dbReference>
<dbReference type="Proteomes" id="UP000827889">
    <property type="component" value="Chromosome 7"/>
</dbReference>
<accession>A0A8B8PCZ2</accession>
<reference evidence="7" key="1">
    <citation type="submission" date="2025-08" db="UniProtKB">
        <authorList>
            <consortium name="RefSeq"/>
        </authorList>
    </citation>
    <scope>IDENTIFICATION</scope>
    <source>
        <tissue evidence="7">Leaf</tissue>
    </source>
</reference>
<feature type="compositionally biased region" description="Low complexity" evidence="3">
    <location>
        <begin position="432"/>
        <end position="443"/>
    </location>
</feature>
<evidence type="ECO:0000259" key="4">
    <source>
        <dbReference type="PROSITE" id="PS50102"/>
    </source>
</evidence>
<protein>
    <submittedName>
        <fullName evidence="7">Nuclear transport factor 2-like isoform X1</fullName>
    </submittedName>
</protein>
<gene>
    <name evidence="7" type="primary">LOC115742511</name>
</gene>
<dbReference type="PANTHER" id="PTHR10693">
    <property type="entry name" value="RAS GTPASE-ACTIVATING PROTEIN-BINDING PROTEIN"/>
    <property type="match status" value="1"/>
</dbReference>
<dbReference type="GO" id="GO:0003729">
    <property type="term" value="F:mRNA binding"/>
    <property type="evidence" value="ECO:0007669"/>
    <property type="project" value="TreeGrafter"/>
</dbReference>
<evidence type="ECO:0000256" key="1">
    <source>
        <dbReference type="ARBA" id="ARBA00022884"/>
    </source>
</evidence>
<evidence type="ECO:0000313" key="7">
    <source>
        <dbReference type="RefSeq" id="XP_030532695.1"/>
    </source>
</evidence>
<dbReference type="GO" id="GO:0005829">
    <property type="term" value="C:cytosol"/>
    <property type="evidence" value="ECO:0007669"/>
    <property type="project" value="TreeGrafter"/>
</dbReference>
<dbReference type="InterPro" id="IPR002075">
    <property type="entry name" value="NTF2_dom"/>
</dbReference>
<dbReference type="InterPro" id="IPR018222">
    <property type="entry name" value="Nuclear_transport_factor_2_euk"/>
</dbReference>
<evidence type="ECO:0000256" key="3">
    <source>
        <dbReference type="SAM" id="MobiDB-lite"/>
    </source>
</evidence>
<dbReference type="SUPFAM" id="SSF54928">
    <property type="entry name" value="RNA-binding domain, RBD"/>
    <property type="match status" value="1"/>
</dbReference>
<dbReference type="InterPro" id="IPR012677">
    <property type="entry name" value="Nucleotide-bd_a/b_plait_sf"/>
</dbReference>
<dbReference type="InterPro" id="IPR039539">
    <property type="entry name" value="Ras_GTPase_bind_prot"/>
</dbReference>
<dbReference type="PANTHER" id="PTHR10693:SF20">
    <property type="entry name" value="AT27578P"/>
    <property type="match status" value="1"/>
</dbReference>
<dbReference type="RefSeq" id="XP_030532695.1">
    <property type="nucleotide sequence ID" value="XM_030676835.2"/>
</dbReference>
<feature type="region of interest" description="Disordered" evidence="3">
    <location>
        <begin position="245"/>
        <end position="274"/>
    </location>
</feature>
<feature type="region of interest" description="Disordered" evidence="3">
    <location>
        <begin position="393"/>
        <end position="472"/>
    </location>
</feature>
<dbReference type="KEGG" id="rarg:115742511"/>
<dbReference type="Gene3D" id="3.30.70.330">
    <property type="match status" value="1"/>
</dbReference>
<dbReference type="PROSITE" id="PS50177">
    <property type="entry name" value="NTF2_DOMAIN"/>
    <property type="match status" value="1"/>
</dbReference>
<dbReference type="GO" id="GO:1990904">
    <property type="term" value="C:ribonucleoprotein complex"/>
    <property type="evidence" value="ECO:0007669"/>
    <property type="project" value="TreeGrafter"/>
</dbReference>
<dbReference type="InterPro" id="IPR035979">
    <property type="entry name" value="RBD_domain_sf"/>
</dbReference>
<dbReference type="FunFam" id="3.10.450.50:FF:000003">
    <property type="entry name" value="Nuclear transport factor 2 family protein"/>
    <property type="match status" value="1"/>
</dbReference>
<dbReference type="PROSITE" id="PS50102">
    <property type="entry name" value="RRM"/>
    <property type="match status" value="1"/>
</dbReference>
<feature type="domain" description="NTF2" evidence="5">
    <location>
        <begin position="18"/>
        <end position="134"/>
    </location>
</feature>
<dbReference type="SMART" id="SM00360">
    <property type="entry name" value="RRM"/>
    <property type="match status" value="1"/>
</dbReference>
<proteinExistence type="predicted"/>
<feature type="domain" description="RRM" evidence="4">
    <location>
        <begin position="297"/>
        <end position="395"/>
    </location>
</feature>
<organism evidence="6 7">
    <name type="scientific">Rhodamnia argentea</name>
    <dbReference type="NCBI Taxonomy" id="178133"/>
    <lineage>
        <taxon>Eukaryota</taxon>
        <taxon>Viridiplantae</taxon>
        <taxon>Streptophyta</taxon>
        <taxon>Embryophyta</taxon>
        <taxon>Tracheophyta</taxon>
        <taxon>Spermatophyta</taxon>
        <taxon>Magnoliopsida</taxon>
        <taxon>eudicotyledons</taxon>
        <taxon>Gunneridae</taxon>
        <taxon>Pentapetalae</taxon>
        <taxon>rosids</taxon>
        <taxon>malvids</taxon>
        <taxon>Myrtales</taxon>
        <taxon>Myrtaceae</taxon>
        <taxon>Myrtoideae</taxon>
        <taxon>Myrteae</taxon>
        <taxon>Australasian group</taxon>
        <taxon>Rhodamnia</taxon>
    </lineage>
</organism>
<dbReference type="CDD" id="cd00590">
    <property type="entry name" value="RRM_SF"/>
    <property type="match status" value="1"/>
</dbReference>
<sequence length="493" mass="53055">MAVQQAPAGAAPPSAGVVGNAFVHQYYLILHQSPEHVHRFYQDISKLGRPEKSGVMGITSTMKAIDEKIQSLDYGGFSAEIITVDAQDSYNGGVTVLVTGYLTGRDNMKRKFTQSFFLAPQDKGYFVLNDIFRYVEEPSRQQPNHDSANDVEVPQTIEQESTPPQENHIPHQVAADSEEVSQEEVYKPSENGDGSIVEEEAPVPEVVDETPADSHIVAESNAKNEDVPKKSYAYILGVMKEGAVNVPSSSPSPKPVPKCQEPQMTAPPPPAAIPETQVSSLKATENGNVQEGESDGHSIYLKGLPMNATYPQIDNEFKRFGAIKAGGIQIRSQKVGLILAILATLELHGSSIFLKQQGFCFGFVEFEESSSAQSAIEASPIPIGGRQVVIEPKKSTSRGNSRDRFPSGRGAGYRNEGVRGRGSYVGGRGYNRGELNNRMDYGNRNGGRGGYANRGDGYQRADNSGGNGGRVNRAGGFAVDASKSMAPRVSATA</sequence>
<dbReference type="InterPro" id="IPR032710">
    <property type="entry name" value="NTF2-like_dom_sf"/>
</dbReference>
<dbReference type="SUPFAM" id="SSF54427">
    <property type="entry name" value="NTF2-like"/>
    <property type="match status" value="1"/>
</dbReference>
<name>A0A8B8PCZ2_9MYRT</name>
<evidence type="ECO:0000313" key="6">
    <source>
        <dbReference type="Proteomes" id="UP000827889"/>
    </source>
</evidence>
<dbReference type="InterPro" id="IPR000504">
    <property type="entry name" value="RRM_dom"/>
</dbReference>
<dbReference type="Gene3D" id="3.10.450.50">
    <property type="match status" value="1"/>
</dbReference>
<keyword evidence="6" id="KW-1185">Reference proteome</keyword>
<feature type="region of interest" description="Disordered" evidence="3">
    <location>
        <begin position="173"/>
        <end position="197"/>
    </location>
</feature>
<evidence type="ECO:0000259" key="5">
    <source>
        <dbReference type="PROSITE" id="PS50177"/>
    </source>
</evidence>